<keyword evidence="3" id="KW-1185">Reference proteome</keyword>
<dbReference type="InterPro" id="IPR007845">
    <property type="entry name" value="HemS/ChuX_dom"/>
</dbReference>
<feature type="domain" description="Haemin-degrading HemS/ChuX" evidence="1">
    <location>
        <begin position="32"/>
        <end position="155"/>
    </location>
</feature>
<dbReference type="Proteomes" id="UP000244880">
    <property type="component" value="Unassembled WGS sequence"/>
</dbReference>
<accession>A0A2R8BDE3</accession>
<dbReference type="GO" id="GO:0006826">
    <property type="term" value="P:iron ion transport"/>
    <property type="evidence" value="ECO:0007669"/>
    <property type="project" value="InterPro"/>
</dbReference>
<evidence type="ECO:0000313" key="3">
    <source>
        <dbReference type="Proteomes" id="UP000244880"/>
    </source>
</evidence>
<dbReference type="SUPFAM" id="SSF144064">
    <property type="entry name" value="Heme iron utilization protein-like"/>
    <property type="match status" value="1"/>
</dbReference>
<dbReference type="OrthoDB" id="316630at2"/>
<gene>
    <name evidence="2" type="primary">hemS</name>
    <name evidence="2" type="ORF">ASD8599_01829</name>
</gene>
<dbReference type="Pfam" id="PF05171">
    <property type="entry name" value="HemS"/>
    <property type="match status" value="2"/>
</dbReference>
<sequence length="351" mass="39260">MVMHTVPTPQEIRTFHADNAKMRERDVATKLGISEAQLIAAYVGITATQIISHPDQVMHAATTLGEVMALTRNASCVHEKVGIYENYHTGQHAAMVLTEDIDLRIFPSHWRHAFMVEKETDDGVRRSLQVFDGAGDAVHKIFMRDDAKLDQWNDAKSQIALPDQTQTIDVSPHTPTEPAKANDAKVDILRKEWSAMTDTHQFMRLTSKLKMNRLGAYRIAGAPFVRALAPSAVDQMLRAVQSSGIEIMLFVGNRGCIQIHTGPLETLKPMGPWQNVLDQRFNLHLRLDHATEVWAVEKPTQRGPAVSVEAFDADGMLIFQIFGLSKEGRDSRPEWRDIVENLDGLVLEAAQ</sequence>
<name>A0A2R8BDE3_9RHOB</name>
<dbReference type="EMBL" id="OMOR01000001">
    <property type="protein sequence ID" value="SPH21086.1"/>
    <property type="molecule type" value="Genomic_DNA"/>
</dbReference>
<dbReference type="CDD" id="cd16831">
    <property type="entry name" value="HemS-like_C"/>
    <property type="match status" value="1"/>
</dbReference>
<dbReference type="CDD" id="cd16830">
    <property type="entry name" value="HemS-like_N"/>
    <property type="match status" value="1"/>
</dbReference>
<organism evidence="2 3">
    <name type="scientific">Ascidiaceihabitans donghaensis</name>
    <dbReference type="NCBI Taxonomy" id="1510460"/>
    <lineage>
        <taxon>Bacteria</taxon>
        <taxon>Pseudomonadati</taxon>
        <taxon>Pseudomonadota</taxon>
        <taxon>Alphaproteobacteria</taxon>
        <taxon>Rhodobacterales</taxon>
        <taxon>Paracoccaceae</taxon>
        <taxon>Ascidiaceihabitans</taxon>
    </lineage>
</organism>
<evidence type="ECO:0000259" key="1">
    <source>
        <dbReference type="Pfam" id="PF05171"/>
    </source>
</evidence>
<proteinExistence type="predicted"/>
<dbReference type="Gene3D" id="3.40.1570.10">
    <property type="entry name" value="HemS/ChuS/ChuX like domains"/>
    <property type="match status" value="2"/>
</dbReference>
<dbReference type="InterPro" id="IPR053733">
    <property type="entry name" value="Heme_Transport_Util_sf"/>
</dbReference>
<reference evidence="2 3" key="1">
    <citation type="submission" date="2018-03" db="EMBL/GenBank/DDBJ databases">
        <authorList>
            <person name="Keele B.F."/>
        </authorList>
    </citation>
    <scope>NUCLEOTIDE SEQUENCE [LARGE SCALE GENOMIC DNA]</scope>
    <source>
        <strain evidence="2 3">CECT 8599</strain>
    </source>
</reference>
<protein>
    <submittedName>
        <fullName evidence="2">Hemin transport protein HemS</fullName>
    </submittedName>
</protein>
<dbReference type="AlphaFoldDB" id="A0A2R8BDE3"/>
<feature type="domain" description="Haemin-degrading HemS/ChuX" evidence="1">
    <location>
        <begin position="210"/>
        <end position="342"/>
    </location>
</feature>
<evidence type="ECO:0000313" key="2">
    <source>
        <dbReference type="EMBL" id="SPH21086.1"/>
    </source>
</evidence>